<dbReference type="InterPro" id="IPR058245">
    <property type="entry name" value="NreC/VraR/RcsB-like_REC"/>
</dbReference>
<keyword evidence="2" id="KW-0238">DNA-binding</keyword>
<dbReference type="PANTHER" id="PTHR43214">
    <property type="entry name" value="TWO-COMPONENT RESPONSE REGULATOR"/>
    <property type="match status" value="1"/>
</dbReference>
<evidence type="ECO:0000259" key="4">
    <source>
        <dbReference type="PROSITE" id="PS50043"/>
    </source>
</evidence>
<dbReference type="PROSITE" id="PS50110">
    <property type="entry name" value="RESPONSE_REGULATORY"/>
    <property type="match status" value="1"/>
</dbReference>
<dbReference type="PANTHER" id="PTHR43214:SF17">
    <property type="entry name" value="TRANSCRIPTIONAL REGULATORY PROTEIN RCSB"/>
    <property type="match status" value="1"/>
</dbReference>
<comment type="caution">
    <text evidence="6">The sequence shown here is derived from an EMBL/GenBank/DDBJ whole genome shotgun (WGS) entry which is preliminary data.</text>
</comment>
<dbReference type="EMBL" id="JPLA01000024">
    <property type="protein sequence ID" value="KLD63939.1"/>
    <property type="molecule type" value="Genomic_DNA"/>
</dbReference>
<dbReference type="STRING" id="1440762.Y882_10035"/>
<keyword evidence="1 3" id="KW-0597">Phosphoprotein</keyword>
<dbReference type="Gene3D" id="3.40.50.2300">
    <property type="match status" value="1"/>
</dbReference>
<feature type="domain" description="Response regulatory" evidence="5">
    <location>
        <begin position="4"/>
        <end position="123"/>
    </location>
</feature>
<evidence type="ECO:0000259" key="5">
    <source>
        <dbReference type="PROSITE" id="PS50110"/>
    </source>
</evidence>
<dbReference type="PROSITE" id="PS50043">
    <property type="entry name" value="HTH_LUXR_2"/>
    <property type="match status" value="1"/>
</dbReference>
<evidence type="ECO:0000256" key="2">
    <source>
        <dbReference type="ARBA" id="ARBA00023125"/>
    </source>
</evidence>
<dbReference type="RefSeq" id="WP_046971724.1">
    <property type="nucleotide sequence ID" value="NZ_JPLA01000024.1"/>
</dbReference>
<dbReference type="CDD" id="cd06170">
    <property type="entry name" value="LuxR_C_like"/>
    <property type="match status" value="1"/>
</dbReference>
<feature type="modified residue" description="4-aspartylphosphate" evidence="3">
    <location>
        <position position="55"/>
    </location>
</feature>
<dbReference type="PATRIC" id="fig|1440762.4.peg.1501"/>
<dbReference type="PRINTS" id="PR00038">
    <property type="entry name" value="HTHLUXR"/>
</dbReference>
<organism evidence="6 7">
    <name type="scientific">Dyella japonica DSM 16301</name>
    <dbReference type="NCBI Taxonomy" id="1440762"/>
    <lineage>
        <taxon>Bacteria</taxon>
        <taxon>Pseudomonadati</taxon>
        <taxon>Pseudomonadota</taxon>
        <taxon>Gammaproteobacteria</taxon>
        <taxon>Lysobacterales</taxon>
        <taxon>Rhodanobacteraceae</taxon>
        <taxon>Dyella</taxon>
    </lineage>
</organism>
<name>A0A0G9H3Y5_9GAMM</name>
<protein>
    <recommendedName>
        <fullName evidence="8">LuxR family transcriptional regulator</fullName>
    </recommendedName>
</protein>
<evidence type="ECO:0000256" key="1">
    <source>
        <dbReference type="ARBA" id="ARBA00022553"/>
    </source>
</evidence>
<evidence type="ECO:0008006" key="8">
    <source>
        <dbReference type="Google" id="ProtNLM"/>
    </source>
</evidence>
<dbReference type="Proteomes" id="UP000035481">
    <property type="component" value="Unassembled WGS sequence"/>
</dbReference>
<proteinExistence type="predicted"/>
<dbReference type="Gene3D" id="1.10.10.10">
    <property type="entry name" value="Winged helix-like DNA-binding domain superfamily/Winged helix DNA-binding domain"/>
    <property type="match status" value="1"/>
</dbReference>
<feature type="domain" description="HTH luxR-type" evidence="4">
    <location>
        <begin position="145"/>
        <end position="210"/>
    </location>
</feature>
<dbReference type="CDD" id="cd17535">
    <property type="entry name" value="REC_NarL-like"/>
    <property type="match status" value="1"/>
</dbReference>
<dbReference type="InterPro" id="IPR016032">
    <property type="entry name" value="Sig_transdc_resp-reg_C-effctor"/>
</dbReference>
<dbReference type="SMART" id="SM00448">
    <property type="entry name" value="REC"/>
    <property type="match status" value="1"/>
</dbReference>
<evidence type="ECO:0000256" key="3">
    <source>
        <dbReference type="PROSITE-ProRule" id="PRU00169"/>
    </source>
</evidence>
<dbReference type="OrthoDB" id="5945638at2"/>
<reference evidence="6 7" key="1">
    <citation type="journal article" date="2015" name="Antonie Van Leeuwenhoek">
        <title>A phylogenomic and molecular marker based taxonomic framework for the order Xanthomonadales: proposal to transfer the families Algiphilaceae and Solimonadaceae to the order Nevskiales ord. nov. and to create a new family within the order Xanthomonadales, the family Rhodanobacteraceae fam. nov., containing the genus Rhodanobacter and its closest relatives.</title>
        <authorList>
            <person name="Naushad S."/>
            <person name="Adeolu M."/>
            <person name="Wong S."/>
            <person name="Sohail M."/>
            <person name="Schellhorn H.E."/>
            <person name="Gupta R.S."/>
        </authorList>
    </citation>
    <scope>NUCLEOTIDE SEQUENCE [LARGE SCALE GENOMIC DNA]</scope>
    <source>
        <strain evidence="6 7">DSM 16301</strain>
    </source>
</reference>
<dbReference type="InterPro" id="IPR039420">
    <property type="entry name" value="WalR-like"/>
</dbReference>
<dbReference type="Pfam" id="PF00072">
    <property type="entry name" value="Response_reg"/>
    <property type="match status" value="1"/>
</dbReference>
<gene>
    <name evidence="6" type="ORF">Y882_10035</name>
</gene>
<evidence type="ECO:0000313" key="6">
    <source>
        <dbReference type="EMBL" id="KLD63939.1"/>
    </source>
</evidence>
<sequence>MSLRTIVADDHPIVRVSVIAEIQKIAGVSVVAEAHSPQELLATLERTPCDLVITDFSMPGPAGDDGMELLEQIRGRWPETQVIVLTMLSNAGLLNAIRSKGVAALLSKADRLDDIASAIRAIKAGETYMSASVVRLLGLAAGAVRQDGLLALTEKEIEVLRLFVSGSTISEIAAKRERSVKTISHQKMSAMHKLGIRNDPELYNYAHEHGLG</sequence>
<dbReference type="InterPro" id="IPR000792">
    <property type="entry name" value="Tscrpt_reg_LuxR_C"/>
</dbReference>
<dbReference type="GO" id="GO:0000160">
    <property type="term" value="P:phosphorelay signal transduction system"/>
    <property type="evidence" value="ECO:0007669"/>
    <property type="project" value="InterPro"/>
</dbReference>
<accession>A0A0G9H3Y5</accession>
<dbReference type="InterPro" id="IPR001789">
    <property type="entry name" value="Sig_transdc_resp-reg_receiver"/>
</dbReference>
<evidence type="ECO:0000313" key="7">
    <source>
        <dbReference type="Proteomes" id="UP000035481"/>
    </source>
</evidence>
<dbReference type="InterPro" id="IPR036388">
    <property type="entry name" value="WH-like_DNA-bd_sf"/>
</dbReference>
<dbReference type="AlphaFoldDB" id="A0A0G9H3Y5"/>
<dbReference type="GO" id="GO:0006355">
    <property type="term" value="P:regulation of DNA-templated transcription"/>
    <property type="evidence" value="ECO:0007669"/>
    <property type="project" value="InterPro"/>
</dbReference>
<dbReference type="GO" id="GO:0003677">
    <property type="term" value="F:DNA binding"/>
    <property type="evidence" value="ECO:0007669"/>
    <property type="project" value="UniProtKB-KW"/>
</dbReference>
<dbReference type="SMART" id="SM00421">
    <property type="entry name" value="HTH_LUXR"/>
    <property type="match status" value="1"/>
</dbReference>
<dbReference type="InterPro" id="IPR011006">
    <property type="entry name" value="CheY-like_superfamily"/>
</dbReference>
<dbReference type="Pfam" id="PF00196">
    <property type="entry name" value="GerE"/>
    <property type="match status" value="1"/>
</dbReference>
<dbReference type="SUPFAM" id="SSF46894">
    <property type="entry name" value="C-terminal effector domain of the bipartite response regulators"/>
    <property type="match status" value="1"/>
</dbReference>
<dbReference type="SUPFAM" id="SSF52172">
    <property type="entry name" value="CheY-like"/>
    <property type="match status" value="1"/>
</dbReference>